<dbReference type="SUPFAM" id="SSF52540">
    <property type="entry name" value="P-loop containing nucleoside triphosphate hydrolases"/>
    <property type="match status" value="1"/>
</dbReference>
<evidence type="ECO:0000256" key="1">
    <source>
        <dbReference type="ARBA" id="ARBA00022741"/>
    </source>
</evidence>
<dbReference type="GO" id="GO:0005524">
    <property type="term" value="F:ATP binding"/>
    <property type="evidence" value="ECO:0007669"/>
    <property type="project" value="UniProtKB-KW"/>
</dbReference>
<dbReference type="InterPro" id="IPR005654">
    <property type="entry name" value="ATPase_AFG1-like"/>
</dbReference>
<reference evidence="3 4" key="1">
    <citation type="journal article" date="2019" name="ISME J.">
        <title>Candidatus Macondimonas diazotrophica, a novel gammaproteobacterial genus dominating crude-oil-contaminated coastal sediments.</title>
        <authorList>
            <person name="Karthikeyan S."/>
            <person name="Konstantinidis K."/>
        </authorList>
    </citation>
    <scope>NUCLEOTIDE SEQUENCE [LARGE SCALE GENOMIC DNA]</scope>
    <source>
        <strain evidence="3 4">KTK01</strain>
    </source>
</reference>
<dbReference type="OrthoDB" id="9774491at2"/>
<name>A0A4Z0F9L1_9GAMM</name>
<keyword evidence="3" id="KW-0131">Cell cycle</keyword>
<comment type="caution">
    <text evidence="3">The sequence shown here is derived from an EMBL/GenBank/DDBJ whole genome shotgun (WGS) entry which is preliminary data.</text>
</comment>
<dbReference type="PANTHER" id="PTHR12169">
    <property type="entry name" value="ATPASE N2B"/>
    <property type="match status" value="1"/>
</dbReference>
<keyword evidence="1" id="KW-0547">Nucleotide-binding</keyword>
<dbReference type="PANTHER" id="PTHR12169:SF6">
    <property type="entry name" value="AFG1-LIKE ATPASE"/>
    <property type="match status" value="1"/>
</dbReference>
<dbReference type="GO" id="GO:0005737">
    <property type="term" value="C:cytoplasm"/>
    <property type="evidence" value="ECO:0007669"/>
    <property type="project" value="TreeGrafter"/>
</dbReference>
<dbReference type="EMBL" id="SRIO01000013">
    <property type="protein sequence ID" value="TFZ82047.1"/>
    <property type="molecule type" value="Genomic_DNA"/>
</dbReference>
<dbReference type="Proteomes" id="UP000297890">
    <property type="component" value="Unassembled WGS sequence"/>
</dbReference>
<evidence type="ECO:0000313" key="4">
    <source>
        <dbReference type="Proteomes" id="UP000297890"/>
    </source>
</evidence>
<keyword evidence="2" id="KW-0067">ATP-binding</keyword>
<dbReference type="Pfam" id="PF03969">
    <property type="entry name" value="AFG1_ATPase"/>
    <property type="match status" value="1"/>
</dbReference>
<dbReference type="AlphaFoldDB" id="A0A4Z0F9L1"/>
<dbReference type="GO" id="GO:0016887">
    <property type="term" value="F:ATP hydrolysis activity"/>
    <property type="evidence" value="ECO:0007669"/>
    <property type="project" value="InterPro"/>
</dbReference>
<dbReference type="Gene3D" id="3.40.50.300">
    <property type="entry name" value="P-loop containing nucleotide triphosphate hydrolases"/>
    <property type="match status" value="1"/>
</dbReference>
<protein>
    <submittedName>
        <fullName evidence="3">Cell division protein ZapE</fullName>
    </submittedName>
</protein>
<accession>A0A4Z0F9L1</accession>
<dbReference type="GO" id="GO:0051301">
    <property type="term" value="P:cell division"/>
    <property type="evidence" value="ECO:0007669"/>
    <property type="project" value="UniProtKB-KW"/>
</dbReference>
<dbReference type="InterPro" id="IPR027417">
    <property type="entry name" value="P-loop_NTPase"/>
</dbReference>
<evidence type="ECO:0000256" key="2">
    <source>
        <dbReference type="ARBA" id="ARBA00022840"/>
    </source>
</evidence>
<proteinExistence type="predicted"/>
<gene>
    <name evidence="3" type="ORF">E4680_09990</name>
</gene>
<keyword evidence="3" id="KW-0132">Cell division</keyword>
<dbReference type="NCBIfam" id="NF040713">
    <property type="entry name" value="ZapE"/>
    <property type="match status" value="1"/>
</dbReference>
<evidence type="ECO:0000313" key="3">
    <source>
        <dbReference type="EMBL" id="TFZ82047.1"/>
    </source>
</evidence>
<keyword evidence="4" id="KW-1185">Reference proteome</keyword>
<dbReference type="GO" id="GO:0032153">
    <property type="term" value="C:cell division site"/>
    <property type="evidence" value="ECO:0007669"/>
    <property type="project" value="TreeGrafter"/>
</dbReference>
<organism evidence="3 4">
    <name type="scientific">Candidatus Macondimonas diazotrophica</name>
    <dbReference type="NCBI Taxonomy" id="2305248"/>
    <lineage>
        <taxon>Bacteria</taxon>
        <taxon>Pseudomonadati</taxon>
        <taxon>Pseudomonadota</taxon>
        <taxon>Gammaproteobacteria</taxon>
        <taxon>Chromatiales</taxon>
        <taxon>Ectothiorhodospiraceae</taxon>
        <taxon>Candidatus Macondimonas</taxon>
    </lineage>
</organism>
<sequence length="361" mass="41176">MSRYRTDQAEGGFLPDPAQEQILTRLEALHRELIATHPRSRLAHRYLRNLRPPRWPSVRGLYVWGGVGRGKTYLMDCFYDTLPFPEILRVHFHAFMSRVHQELAGHAGVRDPLRPIAESLARRARVICFDEFFVSDITDAMLLGTLFQHLFAQRLTLVATSNVPPHDLYRNGLQREKFLPAIALLEQHTDVVRIEDGEDFRLRTLQAAESYHVPPDAAGESMLARQFARLCPHAQQAARTVNILERDIPARALGTSAVWLDFDVICGPGRSQQDYLELATQFDALLISNIPILDQWQEDAARRLIHLVDVAYDHRMKLIVTAQANPAELYRGNRLTFEFARTASRLEEMGSAAYLAQAHRP</sequence>